<dbReference type="InterPro" id="IPR036410">
    <property type="entry name" value="HSP_DnaJ_Cys-rich_dom_sf"/>
</dbReference>
<dbReference type="AlphaFoldDB" id="A0A679IYQ3"/>
<gene>
    <name evidence="1" type="ORF">VVAX_03559</name>
</gene>
<dbReference type="RefSeq" id="WP_339091135.1">
    <property type="nucleotide sequence ID" value="NZ_LR743507.1"/>
</dbReference>
<name>A0A679IYQ3_VARPD</name>
<evidence type="ECO:0000313" key="1">
    <source>
        <dbReference type="EMBL" id="CAA2106057.1"/>
    </source>
</evidence>
<accession>A0A679IYQ3</accession>
<organism evidence="1">
    <name type="scientific">Variovorax paradoxus</name>
    <dbReference type="NCBI Taxonomy" id="34073"/>
    <lineage>
        <taxon>Bacteria</taxon>
        <taxon>Pseudomonadati</taxon>
        <taxon>Pseudomonadota</taxon>
        <taxon>Betaproteobacteria</taxon>
        <taxon>Burkholderiales</taxon>
        <taxon>Comamonadaceae</taxon>
        <taxon>Variovorax</taxon>
    </lineage>
</organism>
<reference evidence="1" key="1">
    <citation type="submission" date="2019-12" db="EMBL/GenBank/DDBJ databases">
        <authorList>
            <person name="Cremers G."/>
        </authorList>
    </citation>
    <scope>NUCLEOTIDE SEQUENCE</scope>
    <source>
        <strain evidence="1">Vvax</strain>
    </source>
</reference>
<dbReference type="SUPFAM" id="SSF57938">
    <property type="entry name" value="DnaJ/Hsp40 cysteine-rich domain"/>
    <property type="match status" value="1"/>
</dbReference>
<sequence>MSTESNTPTIEERYSSATNASNLKVERDSNVRNVADILIAAGWSRNHFGTSLMRLQSEWDGSAKPRALSADAVRVLAGTFEKERGPDGKVWFSFRNGRVRVSPAEAARHQASEWHLHELGLLLQRLKSLPEVRDMLMSWGSCMGIESASVKAAAVVAWWLNHTCPMCHGGGYEIVLGTNRQSNRLCTHCKGSKKVKLPHGLDGAAMVGEIERSLHQATCSMGAATSSRRRE</sequence>
<protein>
    <submittedName>
        <fullName evidence="1">Uncharacterized protein</fullName>
    </submittedName>
</protein>
<dbReference type="EMBL" id="LR743507">
    <property type="protein sequence ID" value="CAA2106057.1"/>
    <property type="molecule type" value="Genomic_DNA"/>
</dbReference>
<proteinExistence type="predicted"/>